<accession>A0ABQ9JKI0</accession>
<feature type="transmembrane region" description="Helical" evidence="1">
    <location>
        <begin position="30"/>
        <end position="53"/>
    </location>
</feature>
<evidence type="ECO:0000256" key="1">
    <source>
        <dbReference type="SAM" id="Phobius"/>
    </source>
</evidence>
<comment type="caution">
    <text evidence="2">The sequence shown here is derived from an EMBL/GenBank/DDBJ whole genome shotgun (WGS) entry which is preliminary data.</text>
</comment>
<gene>
    <name evidence="2" type="ORF">NQ317_017652</name>
</gene>
<evidence type="ECO:0000313" key="2">
    <source>
        <dbReference type="EMBL" id="KAJ8978449.1"/>
    </source>
</evidence>
<reference evidence="2" key="1">
    <citation type="journal article" date="2023" name="Insect Mol. Biol.">
        <title>Genome sequencing provides insights into the evolution of gene families encoding plant cell wall-degrading enzymes in longhorned beetles.</title>
        <authorList>
            <person name="Shin N.R."/>
            <person name="Okamura Y."/>
            <person name="Kirsch R."/>
            <person name="Pauchet Y."/>
        </authorList>
    </citation>
    <scope>NUCLEOTIDE SEQUENCE</scope>
    <source>
        <strain evidence="2">MMC_N1</strain>
    </source>
</reference>
<sequence>MGHPVCVYTLKKTHLVHTSPFKGPRESSQWGPVIVIPLLATIILAASVFLLVIFRQNPTFVICTIAGCLIFIMTYLTLCAMQSSKVVLE</sequence>
<organism evidence="2 3">
    <name type="scientific">Molorchus minor</name>
    <dbReference type="NCBI Taxonomy" id="1323400"/>
    <lineage>
        <taxon>Eukaryota</taxon>
        <taxon>Metazoa</taxon>
        <taxon>Ecdysozoa</taxon>
        <taxon>Arthropoda</taxon>
        <taxon>Hexapoda</taxon>
        <taxon>Insecta</taxon>
        <taxon>Pterygota</taxon>
        <taxon>Neoptera</taxon>
        <taxon>Endopterygota</taxon>
        <taxon>Coleoptera</taxon>
        <taxon>Polyphaga</taxon>
        <taxon>Cucujiformia</taxon>
        <taxon>Chrysomeloidea</taxon>
        <taxon>Cerambycidae</taxon>
        <taxon>Lamiinae</taxon>
        <taxon>Monochamini</taxon>
        <taxon>Molorchus</taxon>
    </lineage>
</organism>
<keyword evidence="1" id="KW-0812">Transmembrane</keyword>
<protein>
    <recommendedName>
        <fullName evidence="4">NADH dehydrogenase subunit 6</fullName>
    </recommendedName>
</protein>
<dbReference type="Proteomes" id="UP001162164">
    <property type="component" value="Unassembled WGS sequence"/>
</dbReference>
<evidence type="ECO:0000313" key="3">
    <source>
        <dbReference type="Proteomes" id="UP001162164"/>
    </source>
</evidence>
<dbReference type="EMBL" id="JAPWTJ010000438">
    <property type="protein sequence ID" value="KAJ8978449.1"/>
    <property type="molecule type" value="Genomic_DNA"/>
</dbReference>
<proteinExistence type="predicted"/>
<keyword evidence="3" id="KW-1185">Reference proteome</keyword>
<keyword evidence="1" id="KW-0472">Membrane</keyword>
<name>A0ABQ9JKI0_9CUCU</name>
<feature type="transmembrane region" description="Helical" evidence="1">
    <location>
        <begin position="60"/>
        <end position="83"/>
    </location>
</feature>
<keyword evidence="1" id="KW-1133">Transmembrane helix</keyword>
<evidence type="ECO:0008006" key="4">
    <source>
        <dbReference type="Google" id="ProtNLM"/>
    </source>
</evidence>